<sequence length="94" mass="10203">MGSAARAEALPLTEPVPIEDTFVTGLGGVETDDGCVRLNFTVERMLVDGTDEGTRARVIVSRLVLPRGGLRRLIRQLEIAEEAPHQAWPPARAL</sequence>
<dbReference type="Proteomes" id="UP000515317">
    <property type="component" value="Chromosome"/>
</dbReference>
<dbReference type="KEGG" id="tso:IZ6_07520"/>
<gene>
    <name evidence="1" type="ORF">IZ6_07520</name>
</gene>
<proteinExistence type="predicted"/>
<dbReference type="AlphaFoldDB" id="A0A6S6QPZ4"/>
<protein>
    <submittedName>
        <fullName evidence="1">Uncharacterized protein</fullName>
    </submittedName>
</protein>
<keyword evidence="2" id="KW-1185">Reference proteome</keyword>
<evidence type="ECO:0000313" key="1">
    <source>
        <dbReference type="EMBL" id="BCJ90017.1"/>
    </source>
</evidence>
<organism evidence="1 2">
    <name type="scientific">Terrihabitans soli</name>
    <dbReference type="NCBI Taxonomy" id="708113"/>
    <lineage>
        <taxon>Bacteria</taxon>
        <taxon>Pseudomonadati</taxon>
        <taxon>Pseudomonadota</taxon>
        <taxon>Alphaproteobacteria</taxon>
        <taxon>Hyphomicrobiales</taxon>
        <taxon>Terrihabitans</taxon>
    </lineage>
</organism>
<accession>A0A6S6QPZ4</accession>
<evidence type="ECO:0000313" key="2">
    <source>
        <dbReference type="Proteomes" id="UP000515317"/>
    </source>
</evidence>
<dbReference type="RefSeq" id="WP_222876678.1">
    <property type="nucleotide sequence ID" value="NZ_AP023361.1"/>
</dbReference>
<dbReference type="EMBL" id="AP023361">
    <property type="protein sequence ID" value="BCJ90017.1"/>
    <property type="molecule type" value="Genomic_DNA"/>
</dbReference>
<name>A0A6S6QPZ4_9HYPH</name>
<reference evidence="1 2" key="1">
    <citation type="submission" date="2020-08" db="EMBL/GenBank/DDBJ databases">
        <title>Genome sequence of Rhizobiales bacterium strain IZ6.</title>
        <authorList>
            <person name="Nakai R."/>
            <person name="Naganuma T."/>
        </authorList>
    </citation>
    <scope>NUCLEOTIDE SEQUENCE [LARGE SCALE GENOMIC DNA]</scope>
    <source>
        <strain evidence="1 2">IZ6</strain>
    </source>
</reference>